<accession>A0A5C6U508</accession>
<dbReference type="AlphaFoldDB" id="A0A5C6U508"/>
<dbReference type="Proteomes" id="UP000321832">
    <property type="component" value="Unassembled WGS sequence"/>
</dbReference>
<protein>
    <submittedName>
        <fullName evidence="1">Uncharacterized protein</fullName>
    </submittedName>
</protein>
<gene>
    <name evidence="1" type="ORF">FSC37_20035</name>
</gene>
<dbReference type="EMBL" id="VOPW01000001">
    <property type="protein sequence ID" value="TXC67171.1"/>
    <property type="molecule type" value="Genomic_DNA"/>
</dbReference>
<organism evidence="1 2">
    <name type="scientific">Piscinibacter aquaticus</name>
    <dbReference type="NCBI Taxonomy" id="392597"/>
    <lineage>
        <taxon>Bacteria</taxon>
        <taxon>Pseudomonadati</taxon>
        <taxon>Pseudomonadota</taxon>
        <taxon>Betaproteobacteria</taxon>
        <taxon>Burkholderiales</taxon>
        <taxon>Sphaerotilaceae</taxon>
        <taxon>Piscinibacter</taxon>
    </lineage>
</organism>
<name>A0A5C6U508_9BURK</name>
<comment type="caution">
    <text evidence="1">The sequence shown here is derived from an EMBL/GenBank/DDBJ whole genome shotgun (WGS) entry which is preliminary data.</text>
</comment>
<evidence type="ECO:0000313" key="2">
    <source>
        <dbReference type="Proteomes" id="UP000321832"/>
    </source>
</evidence>
<sequence length="205" mass="22582">MHPGIWLIAARNTEAWVQLQFDAERARADSALRSVPGLGAGYSVNPAPWLTRLNIEGSIGRKLDVEADRVGRGHQLLVELNLRAPLGRFGLETEQRLERNVVAAPDGRRALADTALQWLGVLHFDARDSLRAVWQSTRFVRYGSGEALAPSDGRGRIASLVFMRRVGPGRSFAMGLSRRSERPAPGAAVQWEREAFAKLSFELGS</sequence>
<proteinExistence type="predicted"/>
<reference evidence="1 2" key="1">
    <citation type="submission" date="2019-08" db="EMBL/GenBank/DDBJ databases">
        <authorList>
            <person name="Khan S.A."/>
            <person name="Jeon C.O."/>
            <person name="Jeong S.E."/>
        </authorList>
    </citation>
    <scope>NUCLEOTIDE SEQUENCE [LARGE SCALE GENOMIC DNA]</scope>
    <source>
        <strain evidence="2">IMCC1728</strain>
    </source>
</reference>
<evidence type="ECO:0000313" key="1">
    <source>
        <dbReference type="EMBL" id="TXC67171.1"/>
    </source>
</evidence>
<keyword evidence="2" id="KW-1185">Reference proteome</keyword>